<dbReference type="Gene3D" id="2.60.40.2230">
    <property type="entry name" value="Uncharacterised protein YcnI-like PF07987, DUF1775"/>
    <property type="match status" value="1"/>
</dbReference>
<dbReference type="InterPro" id="IPR038507">
    <property type="entry name" value="YcnI-like_sf"/>
</dbReference>
<protein>
    <submittedName>
        <fullName evidence="5">Uncharacterized protein YcnI</fullName>
    </submittedName>
</protein>
<keyword evidence="6" id="KW-1185">Reference proteome</keyword>
<dbReference type="Proteomes" id="UP001519289">
    <property type="component" value="Unassembled WGS sequence"/>
</dbReference>
<sequence>MKKAVAAGIVAALSLFFVPGLAGAHATVQPRVVTAGSYEVFVLRVPNEKEVPTVEVRVEVPEGFAVSRVKPVPGWNYEFTRGADGRTVTAITWSGGKILDGEFQDFEFQGKTHATPGRYAWRVYQTYEGGEVVAWAGASDSNTPASFMEVRAGEAVTDAHGQEQAPPAPTAPAPAPAPAADPAAAQAPAAAASPLTTGAAYGGLVLGAAALVLSLRRR</sequence>
<keyword evidence="3" id="KW-0732">Signal</keyword>
<accession>A0ABS4JSN9</accession>
<dbReference type="InterPro" id="IPR012533">
    <property type="entry name" value="YcnI-copper_dom"/>
</dbReference>
<reference evidence="5 6" key="1">
    <citation type="submission" date="2021-03" db="EMBL/GenBank/DDBJ databases">
        <title>Genomic Encyclopedia of Type Strains, Phase IV (KMG-IV): sequencing the most valuable type-strain genomes for metagenomic binning, comparative biology and taxonomic classification.</title>
        <authorList>
            <person name="Goeker M."/>
        </authorList>
    </citation>
    <scope>NUCLEOTIDE SEQUENCE [LARGE SCALE GENOMIC DNA]</scope>
    <source>
        <strain evidence="5 6">DSM 27138</strain>
    </source>
</reference>
<comment type="caution">
    <text evidence="5">The sequence shown here is derived from an EMBL/GenBank/DDBJ whole genome shotgun (WGS) entry which is preliminary data.</text>
</comment>
<evidence type="ECO:0000256" key="2">
    <source>
        <dbReference type="SAM" id="Phobius"/>
    </source>
</evidence>
<keyword evidence="2" id="KW-0472">Membrane</keyword>
<dbReference type="Pfam" id="PF07987">
    <property type="entry name" value="DUF1775"/>
    <property type="match status" value="1"/>
</dbReference>
<name>A0ABS4JSN9_9FIRM</name>
<dbReference type="EMBL" id="JAGGLG010000014">
    <property type="protein sequence ID" value="MBP2018548.1"/>
    <property type="molecule type" value="Genomic_DNA"/>
</dbReference>
<feature type="compositionally biased region" description="Pro residues" evidence="1">
    <location>
        <begin position="166"/>
        <end position="179"/>
    </location>
</feature>
<evidence type="ECO:0000256" key="1">
    <source>
        <dbReference type="SAM" id="MobiDB-lite"/>
    </source>
</evidence>
<proteinExistence type="predicted"/>
<evidence type="ECO:0000313" key="5">
    <source>
        <dbReference type="EMBL" id="MBP2018548.1"/>
    </source>
</evidence>
<feature type="signal peptide" evidence="3">
    <location>
        <begin position="1"/>
        <end position="22"/>
    </location>
</feature>
<feature type="transmembrane region" description="Helical" evidence="2">
    <location>
        <begin position="198"/>
        <end position="215"/>
    </location>
</feature>
<feature type="chain" id="PRO_5045481585" evidence="3">
    <location>
        <begin position="23"/>
        <end position="218"/>
    </location>
</feature>
<dbReference type="RefSeq" id="WP_209466675.1">
    <property type="nucleotide sequence ID" value="NZ_JAGGLG010000014.1"/>
</dbReference>
<feature type="domain" description="YncI copper-binding" evidence="4">
    <location>
        <begin position="25"/>
        <end position="140"/>
    </location>
</feature>
<keyword evidence="2" id="KW-1133">Transmembrane helix</keyword>
<evidence type="ECO:0000259" key="4">
    <source>
        <dbReference type="Pfam" id="PF07987"/>
    </source>
</evidence>
<dbReference type="CDD" id="cd08545">
    <property type="entry name" value="YcnI_like"/>
    <property type="match status" value="1"/>
</dbReference>
<evidence type="ECO:0000313" key="6">
    <source>
        <dbReference type="Proteomes" id="UP001519289"/>
    </source>
</evidence>
<gene>
    <name evidence="5" type="ORF">J2Z79_001963</name>
</gene>
<keyword evidence="2" id="KW-0812">Transmembrane</keyword>
<feature type="region of interest" description="Disordered" evidence="1">
    <location>
        <begin position="155"/>
        <end position="186"/>
    </location>
</feature>
<evidence type="ECO:0000256" key="3">
    <source>
        <dbReference type="SAM" id="SignalP"/>
    </source>
</evidence>
<organism evidence="5 6">
    <name type="scientific">Symbiobacterium terraclitae</name>
    <dbReference type="NCBI Taxonomy" id="557451"/>
    <lineage>
        <taxon>Bacteria</taxon>
        <taxon>Bacillati</taxon>
        <taxon>Bacillota</taxon>
        <taxon>Clostridia</taxon>
        <taxon>Eubacteriales</taxon>
        <taxon>Symbiobacteriaceae</taxon>
        <taxon>Symbiobacterium</taxon>
    </lineage>
</organism>